<evidence type="ECO:0000256" key="3">
    <source>
        <dbReference type="ARBA" id="ARBA00048741"/>
    </source>
</evidence>
<evidence type="ECO:0000256" key="2">
    <source>
        <dbReference type="ARBA" id="ARBA00012737"/>
    </source>
</evidence>
<dbReference type="Pfam" id="PF00733">
    <property type="entry name" value="Asn_synthase"/>
    <property type="match status" value="1"/>
</dbReference>
<comment type="catalytic activity">
    <reaction evidence="3">
        <text>L-aspartate + L-glutamine + ATP + H2O = L-asparagine + L-glutamate + AMP + diphosphate + H(+)</text>
        <dbReference type="Rhea" id="RHEA:12228"/>
        <dbReference type="ChEBI" id="CHEBI:15377"/>
        <dbReference type="ChEBI" id="CHEBI:15378"/>
        <dbReference type="ChEBI" id="CHEBI:29985"/>
        <dbReference type="ChEBI" id="CHEBI:29991"/>
        <dbReference type="ChEBI" id="CHEBI:30616"/>
        <dbReference type="ChEBI" id="CHEBI:33019"/>
        <dbReference type="ChEBI" id="CHEBI:58048"/>
        <dbReference type="ChEBI" id="CHEBI:58359"/>
        <dbReference type="ChEBI" id="CHEBI:456215"/>
        <dbReference type="EC" id="6.3.5.4"/>
    </reaction>
</comment>
<organism evidence="5 6">
    <name type="scientific">Novosphingobium mangrovi</name>
    <name type="common">ex Huang et al. 2023</name>
    <dbReference type="NCBI Taxonomy" id="2976432"/>
    <lineage>
        <taxon>Bacteria</taxon>
        <taxon>Pseudomonadati</taxon>
        <taxon>Pseudomonadota</taxon>
        <taxon>Alphaproteobacteria</taxon>
        <taxon>Sphingomonadales</taxon>
        <taxon>Sphingomonadaceae</taxon>
        <taxon>Novosphingobium</taxon>
    </lineage>
</organism>
<proteinExistence type="predicted"/>
<dbReference type="InterPro" id="IPR051786">
    <property type="entry name" value="ASN_synthetase/amidase"/>
</dbReference>
<evidence type="ECO:0000259" key="4">
    <source>
        <dbReference type="Pfam" id="PF00733"/>
    </source>
</evidence>
<dbReference type="PANTHER" id="PTHR43284">
    <property type="entry name" value="ASPARAGINE SYNTHETASE (GLUTAMINE-HYDROLYZING)"/>
    <property type="match status" value="1"/>
</dbReference>
<dbReference type="RefSeq" id="WP_260047781.1">
    <property type="nucleotide sequence ID" value="NZ_JANZXA010000020.1"/>
</dbReference>
<dbReference type="EC" id="6.3.5.4" evidence="2"/>
<accession>A0ABT2IAH8</accession>
<name>A0ABT2IAH8_9SPHN</name>
<comment type="caution">
    <text evidence="5">The sequence shown here is derived from an EMBL/GenBank/DDBJ whole genome shotgun (WGS) entry which is preliminary data.</text>
</comment>
<protein>
    <recommendedName>
        <fullName evidence="2">asparagine synthase (glutamine-hydrolyzing)</fullName>
        <ecNumber evidence="2">6.3.5.4</ecNumber>
    </recommendedName>
</protein>
<dbReference type="PANTHER" id="PTHR43284:SF1">
    <property type="entry name" value="ASPARAGINE SYNTHETASE"/>
    <property type="match status" value="1"/>
</dbReference>
<dbReference type="InterPro" id="IPR014729">
    <property type="entry name" value="Rossmann-like_a/b/a_fold"/>
</dbReference>
<dbReference type="EMBL" id="JANZXA010000020">
    <property type="protein sequence ID" value="MCT2401779.1"/>
    <property type="molecule type" value="Genomic_DNA"/>
</dbReference>
<dbReference type="Proteomes" id="UP001165583">
    <property type="component" value="Unassembled WGS sequence"/>
</dbReference>
<sequence>MAPRYILFHSPDADEREGAASRAAQRCGLTMVAVPGPFSLVVSDESDVLPIPGGGAVIGTIFHRHGPPEAIRDFDQRAADAIRKSGGAHLIERYWGGYLAAFEMPGGVCVLRAPMGALPCFRLRQGDLHVFASDPGILVKAGRLAPRIDWDALQRQLFMRDLPSPRTAIAGLSEILPGARVSLPEKGNRAEQCWSPWDYAATLDVMEPEDSAEQLGRALQQCISAWGSRYANILLSVSGGLDSSIVATTLARRGRPLSCLTLATRDPSGDERSYARVIAAHCHASLHECGYSLDAIDLDRSVVAHLPRPCGRTHDLAFRTVVTAKAAELGADAYFTGNGGDNVFYNSASARPIADRYLAEGMGPGLVRTLRDVCAVTGASAWQAMREARRVLKGRGKGYGWRTDPLFLNRDIVAEESRQPAEHPWLEVPDEAFPGKAGHVAMLLRMQQHLDGYDRALPFTLVNPLVSQPIVETCLAIPTWEMCAGGVNRAAARAAYASRLPPQILDRRSKAGPDSFIVELLTSRMAEIRERLLGGRLASQGLLDLDALGASLGESRLHAASEYMRIMALLDTEAWIGHWT</sequence>
<keyword evidence="6" id="KW-1185">Reference proteome</keyword>
<dbReference type="InterPro" id="IPR029055">
    <property type="entry name" value="Ntn_hydrolases_N"/>
</dbReference>
<feature type="domain" description="Asparagine synthetase" evidence="4">
    <location>
        <begin position="235"/>
        <end position="576"/>
    </location>
</feature>
<dbReference type="SUPFAM" id="SSF52402">
    <property type="entry name" value="Adenine nucleotide alpha hydrolases-like"/>
    <property type="match status" value="1"/>
</dbReference>
<evidence type="ECO:0000256" key="1">
    <source>
        <dbReference type="ARBA" id="ARBA00005187"/>
    </source>
</evidence>
<reference evidence="5" key="1">
    <citation type="submission" date="2022-09" db="EMBL/GenBank/DDBJ databases">
        <title>Novosphingobium sp. Nov., a polycyclic aromatic hydrocarbon-degrading bacterium isolated form mangrove sediments in HongKong.</title>
        <authorList>
            <person name="Hu Z."/>
        </authorList>
    </citation>
    <scope>NUCLEOTIDE SEQUENCE</scope>
    <source>
        <strain evidence="5">HK4-1</strain>
    </source>
</reference>
<gene>
    <name evidence="5" type="ORF">NZK81_19700</name>
</gene>
<dbReference type="InterPro" id="IPR001962">
    <property type="entry name" value="Asn_synthase"/>
</dbReference>
<dbReference type="SUPFAM" id="SSF56235">
    <property type="entry name" value="N-terminal nucleophile aminohydrolases (Ntn hydrolases)"/>
    <property type="match status" value="1"/>
</dbReference>
<dbReference type="Gene3D" id="3.40.50.620">
    <property type="entry name" value="HUPs"/>
    <property type="match status" value="1"/>
</dbReference>
<evidence type="ECO:0000313" key="6">
    <source>
        <dbReference type="Proteomes" id="UP001165583"/>
    </source>
</evidence>
<evidence type="ECO:0000313" key="5">
    <source>
        <dbReference type="EMBL" id="MCT2401779.1"/>
    </source>
</evidence>
<comment type="pathway">
    <text evidence="1">Amino-acid biosynthesis; L-asparagine biosynthesis; L-asparagine from L-aspartate (L-Gln route): step 1/1.</text>
</comment>